<dbReference type="EMBL" id="PUIA01000074">
    <property type="protein sequence ID" value="PQO25612.1"/>
    <property type="molecule type" value="Genomic_DNA"/>
</dbReference>
<dbReference type="SUPFAM" id="SSF53649">
    <property type="entry name" value="Alkaline phosphatase-like"/>
    <property type="match status" value="1"/>
</dbReference>
<dbReference type="PROSITE" id="PS51318">
    <property type="entry name" value="TAT"/>
    <property type="match status" value="1"/>
</dbReference>
<dbReference type="InterPro" id="IPR017850">
    <property type="entry name" value="Alkaline_phosphatase_core_sf"/>
</dbReference>
<dbReference type="InterPro" id="IPR006311">
    <property type="entry name" value="TAT_signal"/>
</dbReference>
<comment type="caution">
    <text evidence="2">The sequence shown here is derived from an EMBL/GenBank/DDBJ whole genome shotgun (WGS) entry which is preliminary data.</text>
</comment>
<protein>
    <submittedName>
        <fullName evidence="2">DUF1501 domain-containing protein</fullName>
    </submittedName>
</protein>
<dbReference type="PANTHER" id="PTHR43737:SF1">
    <property type="entry name" value="DUF1501 DOMAIN-CONTAINING PROTEIN"/>
    <property type="match status" value="1"/>
</dbReference>
<reference evidence="2 3" key="1">
    <citation type="submission" date="2018-02" db="EMBL/GenBank/DDBJ databases">
        <title>Comparative genomes isolates from brazilian mangrove.</title>
        <authorList>
            <person name="Araujo J.E."/>
            <person name="Taketani R.G."/>
            <person name="Silva M.C.P."/>
            <person name="Loureco M.V."/>
            <person name="Andreote F.D."/>
        </authorList>
    </citation>
    <scope>NUCLEOTIDE SEQUENCE [LARGE SCALE GENOMIC DNA]</scope>
    <source>
        <strain evidence="2 3">HEX-2 MGV</strain>
    </source>
</reference>
<dbReference type="PANTHER" id="PTHR43737">
    <property type="entry name" value="BLL7424 PROTEIN"/>
    <property type="match status" value="1"/>
</dbReference>
<evidence type="ECO:0000313" key="3">
    <source>
        <dbReference type="Proteomes" id="UP000240009"/>
    </source>
</evidence>
<organism evidence="2 3">
    <name type="scientific">Blastopirellula marina</name>
    <dbReference type="NCBI Taxonomy" id="124"/>
    <lineage>
        <taxon>Bacteria</taxon>
        <taxon>Pseudomonadati</taxon>
        <taxon>Planctomycetota</taxon>
        <taxon>Planctomycetia</taxon>
        <taxon>Pirellulales</taxon>
        <taxon>Pirellulaceae</taxon>
        <taxon>Blastopirellula</taxon>
    </lineage>
</organism>
<proteinExistence type="predicted"/>
<feature type="signal peptide" evidence="1">
    <location>
        <begin position="1"/>
        <end position="34"/>
    </location>
</feature>
<dbReference type="OrthoDB" id="127333at2"/>
<evidence type="ECO:0000313" key="2">
    <source>
        <dbReference type="EMBL" id="PQO25612.1"/>
    </source>
</evidence>
<accession>A0A2S8F0B2</accession>
<dbReference type="Pfam" id="PF07394">
    <property type="entry name" value="DUF1501"/>
    <property type="match status" value="1"/>
</dbReference>
<dbReference type="Proteomes" id="UP000240009">
    <property type="component" value="Unassembled WGS sequence"/>
</dbReference>
<name>A0A2S8F0B2_9BACT</name>
<keyword evidence="1" id="KW-0732">Signal</keyword>
<dbReference type="AlphaFoldDB" id="A0A2S8F0B2"/>
<gene>
    <name evidence="2" type="ORF">C5Y96_22585</name>
</gene>
<dbReference type="InterPro" id="IPR010869">
    <property type="entry name" value="DUF1501"/>
</dbReference>
<sequence length="463" mass="50261">MQTTPLFGLDRRNMLRIAAAGVMGATLPSLPIFAAESAQNRPVGFGKAKSVLIVLLSGGPSQLDTLDLKPEAPQEVRGEFQPISTKVPGISVCEHLPKLASQMERWAIVRTMAHQEHNHLLATHVALTGRPTPLPRGGSDLDRVESRNDFPNFAAALDFVRPRNDGIPSGVTLPNYLIEGPLTWPGQHGGFLGAKHDPWQINGDPSDKNFRIEALSMRDGVSLDRLQSRHQLLDDLNHGRHSLSGINTDSLRDQRDIAYKLLNSAKLAQAFEIGRESDETRERYGQNKFGQSLLLSRRMIEAGVPIVQATMGIVQTWDTHVDNWGKLKNRLLPELDQGLAALTDDLASSGKLDETLLIVMGEFGRTPKVSTLPGQTIPGRDHWAHAYSGLFAGAGIQGGQVLGQTDAKAAYPITNSWSPADVCSTIFNAIGVDSGATIYDPLNRPHHLLNGSVISNLYTGAST</sequence>
<evidence type="ECO:0000256" key="1">
    <source>
        <dbReference type="SAM" id="SignalP"/>
    </source>
</evidence>
<feature type="chain" id="PRO_5015722876" evidence="1">
    <location>
        <begin position="35"/>
        <end position="463"/>
    </location>
</feature>